<name>A0AAD8HZ25_9APIA</name>
<reference evidence="1" key="2">
    <citation type="submission" date="2023-05" db="EMBL/GenBank/DDBJ databases">
        <authorList>
            <person name="Schelkunov M.I."/>
        </authorList>
    </citation>
    <scope>NUCLEOTIDE SEQUENCE</scope>
    <source>
        <strain evidence="1">Hsosn_3</strain>
        <tissue evidence="1">Leaf</tissue>
    </source>
</reference>
<reference evidence="1" key="1">
    <citation type="submission" date="2023-02" db="EMBL/GenBank/DDBJ databases">
        <title>Genome of toxic invasive species Heracleum sosnowskyi carries increased number of genes despite the absence of recent whole-genome duplications.</title>
        <authorList>
            <person name="Schelkunov M."/>
            <person name="Shtratnikova V."/>
            <person name="Makarenko M."/>
            <person name="Klepikova A."/>
            <person name="Omelchenko D."/>
            <person name="Novikova G."/>
            <person name="Obukhova E."/>
            <person name="Bogdanov V."/>
            <person name="Penin A."/>
            <person name="Logacheva M."/>
        </authorList>
    </citation>
    <scope>NUCLEOTIDE SEQUENCE</scope>
    <source>
        <strain evidence="1">Hsosn_3</strain>
        <tissue evidence="1">Leaf</tissue>
    </source>
</reference>
<dbReference type="AlphaFoldDB" id="A0AAD8HZ25"/>
<evidence type="ECO:0000313" key="2">
    <source>
        <dbReference type="Proteomes" id="UP001237642"/>
    </source>
</evidence>
<proteinExistence type="predicted"/>
<protein>
    <submittedName>
        <fullName evidence="1">Uncharacterized protein</fullName>
    </submittedName>
</protein>
<sequence>MPSSRLDPRLHAVPILCLHQHRLLPVKIPSHENVLGELFCYSLGLRTPPCYAFNKCSFTCIGPYVDGLCKDVGIRRANLITKFYFFLLALKVLASLQALQFLRRESSQPIKSLRKESGRNMTLEVEGSCRSKGKAGL</sequence>
<dbReference type="EMBL" id="JAUIZM010000007">
    <property type="protein sequence ID" value="KAK1375464.1"/>
    <property type="molecule type" value="Genomic_DNA"/>
</dbReference>
<keyword evidence="2" id="KW-1185">Reference proteome</keyword>
<organism evidence="1 2">
    <name type="scientific">Heracleum sosnowskyi</name>
    <dbReference type="NCBI Taxonomy" id="360622"/>
    <lineage>
        <taxon>Eukaryota</taxon>
        <taxon>Viridiplantae</taxon>
        <taxon>Streptophyta</taxon>
        <taxon>Embryophyta</taxon>
        <taxon>Tracheophyta</taxon>
        <taxon>Spermatophyta</taxon>
        <taxon>Magnoliopsida</taxon>
        <taxon>eudicotyledons</taxon>
        <taxon>Gunneridae</taxon>
        <taxon>Pentapetalae</taxon>
        <taxon>asterids</taxon>
        <taxon>campanulids</taxon>
        <taxon>Apiales</taxon>
        <taxon>Apiaceae</taxon>
        <taxon>Apioideae</taxon>
        <taxon>apioid superclade</taxon>
        <taxon>Tordylieae</taxon>
        <taxon>Tordyliinae</taxon>
        <taxon>Heracleum</taxon>
    </lineage>
</organism>
<comment type="caution">
    <text evidence="1">The sequence shown here is derived from an EMBL/GenBank/DDBJ whole genome shotgun (WGS) entry which is preliminary data.</text>
</comment>
<accession>A0AAD8HZ25</accession>
<gene>
    <name evidence="1" type="ORF">POM88_031657</name>
</gene>
<evidence type="ECO:0000313" key="1">
    <source>
        <dbReference type="EMBL" id="KAK1375464.1"/>
    </source>
</evidence>
<dbReference type="Proteomes" id="UP001237642">
    <property type="component" value="Unassembled WGS sequence"/>
</dbReference>